<evidence type="ECO:0000313" key="3">
    <source>
        <dbReference type="EMBL" id="KAJ2671580.1"/>
    </source>
</evidence>
<accession>A0A9W8G2L2</accession>
<feature type="transmembrane region" description="Helical" evidence="2">
    <location>
        <begin position="52"/>
        <end position="70"/>
    </location>
</feature>
<gene>
    <name evidence="3" type="ORF">GGI25_005447</name>
</gene>
<sequence>MQSEMKSNAADPLLPEEEEEDKHLPTFSDSYICFNKDDSTVFRLSRKYRTHFISFVICFILAGVCCLIWSSDHTSTSATTATAVSAATANSTPGSTRDLADSKKTIGGSKHVLHIDVNPTAIPLPPGQHDQQKHLPAEGIQIQLRPYKDTGINLPVMPIYGSSETARLGYDHVYVIHNLGHPERLVRMARLLQLLKITAEFVPVIQPPQALLQLHLPALNVSSTSHSPSLANIVEWHTRYRIYRDMANEGYRSALILDDSVDMELNIKTIMRAIHSHIPADWDMFFPGHCGAFESSQPKPSPDKLPSLRLANMPICLHAHAISHKGLMRLLHHLPQMPNSNEIISMAIMRLKEQGLLKMYSVDTPIFTPRPEEHSTNGSKRPAGNKKLDISAVDHLSLWRGKNGSGHQ</sequence>
<dbReference type="EMBL" id="JANBTW010000099">
    <property type="protein sequence ID" value="KAJ2671580.1"/>
    <property type="molecule type" value="Genomic_DNA"/>
</dbReference>
<organism evidence="3 4">
    <name type="scientific">Coemansia spiralis</name>
    <dbReference type="NCBI Taxonomy" id="417178"/>
    <lineage>
        <taxon>Eukaryota</taxon>
        <taxon>Fungi</taxon>
        <taxon>Fungi incertae sedis</taxon>
        <taxon>Zoopagomycota</taxon>
        <taxon>Kickxellomycotina</taxon>
        <taxon>Kickxellomycetes</taxon>
        <taxon>Kickxellales</taxon>
        <taxon>Kickxellaceae</taxon>
        <taxon>Coemansia</taxon>
    </lineage>
</organism>
<dbReference type="OrthoDB" id="47375at2759"/>
<feature type="region of interest" description="Disordered" evidence="1">
    <location>
        <begin position="1"/>
        <end position="20"/>
    </location>
</feature>
<evidence type="ECO:0000313" key="4">
    <source>
        <dbReference type="Proteomes" id="UP001151518"/>
    </source>
</evidence>
<proteinExistence type="predicted"/>
<feature type="region of interest" description="Disordered" evidence="1">
    <location>
        <begin position="367"/>
        <end position="387"/>
    </location>
</feature>
<evidence type="ECO:0000256" key="1">
    <source>
        <dbReference type="SAM" id="MobiDB-lite"/>
    </source>
</evidence>
<keyword evidence="2" id="KW-0812">Transmembrane</keyword>
<keyword evidence="2" id="KW-1133">Transmembrane helix</keyword>
<dbReference type="Proteomes" id="UP001151518">
    <property type="component" value="Unassembled WGS sequence"/>
</dbReference>
<name>A0A9W8G2L2_9FUNG</name>
<keyword evidence="2" id="KW-0472">Membrane</keyword>
<comment type="caution">
    <text evidence="3">The sequence shown here is derived from an EMBL/GenBank/DDBJ whole genome shotgun (WGS) entry which is preliminary data.</text>
</comment>
<protein>
    <submittedName>
        <fullName evidence="3">Uncharacterized protein</fullName>
    </submittedName>
</protein>
<reference evidence="3" key="1">
    <citation type="submission" date="2022-07" db="EMBL/GenBank/DDBJ databases">
        <title>Phylogenomic reconstructions and comparative analyses of Kickxellomycotina fungi.</title>
        <authorList>
            <person name="Reynolds N.K."/>
            <person name="Stajich J.E."/>
            <person name="Barry K."/>
            <person name="Grigoriev I.V."/>
            <person name="Crous P."/>
            <person name="Smith M.E."/>
        </authorList>
    </citation>
    <scope>NUCLEOTIDE SEQUENCE</scope>
    <source>
        <strain evidence="3">NRRL 3115</strain>
    </source>
</reference>
<dbReference type="AlphaFoldDB" id="A0A9W8G2L2"/>
<evidence type="ECO:0000256" key="2">
    <source>
        <dbReference type="SAM" id="Phobius"/>
    </source>
</evidence>